<sequence>EQTDDGSGADVGTAEAAEVSYDVTFTYTITVKAVDIDAAVNEASKQWNSRQRFAAELLIDTGLTG</sequence>
<gene>
    <name evidence="1" type="ORF">LCGC14_2770400</name>
</gene>
<reference evidence="1" key="1">
    <citation type="journal article" date="2015" name="Nature">
        <title>Complex archaea that bridge the gap between prokaryotes and eukaryotes.</title>
        <authorList>
            <person name="Spang A."/>
            <person name="Saw J.H."/>
            <person name="Jorgensen S.L."/>
            <person name="Zaremba-Niedzwiedzka K."/>
            <person name="Martijn J."/>
            <person name="Lind A.E."/>
            <person name="van Eijk R."/>
            <person name="Schleper C."/>
            <person name="Guy L."/>
            <person name="Ettema T.J."/>
        </authorList>
    </citation>
    <scope>NUCLEOTIDE SEQUENCE</scope>
</reference>
<evidence type="ECO:0000313" key="1">
    <source>
        <dbReference type="EMBL" id="KKK85722.1"/>
    </source>
</evidence>
<comment type="caution">
    <text evidence="1">The sequence shown here is derived from an EMBL/GenBank/DDBJ whole genome shotgun (WGS) entry which is preliminary data.</text>
</comment>
<accession>A0A0F8YW95</accession>
<name>A0A0F8YW95_9ZZZZ</name>
<feature type="non-terminal residue" evidence="1">
    <location>
        <position position="1"/>
    </location>
</feature>
<dbReference type="AlphaFoldDB" id="A0A0F8YW95"/>
<organism evidence="1">
    <name type="scientific">marine sediment metagenome</name>
    <dbReference type="NCBI Taxonomy" id="412755"/>
    <lineage>
        <taxon>unclassified sequences</taxon>
        <taxon>metagenomes</taxon>
        <taxon>ecological metagenomes</taxon>
    </lineage>
</organism>
<protein>
    <submittedName>
        <fullName evidence="1">Uncharacterized protein</fullName>
    </submittedName>
</protein>
<proteinExistence type="predicted"/>
<dbReference type="EMBL" id="LAZR01051176">
    <property type="protein sequence ID" value="KKK85722.1"/>
    <property type="molecule type" value="Genomic_DNA"/>
</dbReference>